<protein>
    <recommendedName>
        <fullName evidence="2">J domain-containing protein</fullName>
    </recommendedName>
</protein>
<feature type="domain" description="J" evidence="2">
    <location>
        <begin position="93"/>
        <end position="160"/>
    </location>
</feature>
<dbReference type="InterPro" id="IPR036869">
    <property type="entry name" value="J_dom_sf"/>
</dbReference>
<dbReference type="PANTHER" id="PTHR44825">
    <property type="match status" value="1"/>
</dbReference>
<feature type="region of interest" description="Disordered" evidence="1">
    <location>
        <begin position="49"/>
        <end position="82"/>
    </location>
</feature>
<evidence type="ECO:0000313" key="3">
    <source>
        <dbReference type="EMBL" id="KAJ3475681.1"/>
    </source>
</evidence>
<evidence type="ECO:0000259" key="2">
    <source>
        <dbReference type="PROSITE" id="PS50076"/>
    </source>
</evidence>
<name>A0AAD5UVE8_9APHY</name>
<dbReference type="EMBL" id="JANAWD010000816">
    <property type="protein sequence ID" value="KAJ3475681.1"/>
    <property type="molecule type" value="Genomic_DNA"/>
</dbReference>
<dbReference type="InterPro" id="IPR001623">
    <property type="entry name" value="DnaJ_domain"/>
</dbReference>
<gene>
    <name evidence="3" type="ORF">NLI96_g11675</name>
</gene>
<feature type="compositionally biased region" description="Low complexity" evidence="1">
    <location>
        <begin position="50"/>
        <end position="67"/>
    </location>
</feature>
<dbReference type="PRINTS" id="PR00625">
    <property type="entry name" value="JDOMAIN"/>
</dbReference>
<evidence type="ECO:0000313" key="4">
    <source>
        <dbReference type="Proteomes" id="UP001212997"/>
    </source>
</evidence>
<evidence type="ECO:0000256" key="1">
    <source>
        <dbReference type="SAM" id="MobiDB-lite"/>
    </source>
</evidence>
<dbReference type="AlphaFoldDB" id="A0AAD5UVE8"/>
<dbReference type="SUPFAM" id="SSF46565">
    <property type="entry name" value="Chaperone J-domain"/>
    <property type="match status" value="1"/>
</dbReference>
<dbReference type="Gene3D" id="1.10.287.110">
    <property type="entry name" value="DnaJ domain"/>
    <property type="match status" value="1"/>
</dbReference>
<comment type="caution">
    <text evidence="3">The sequence shown here is derived from an EMBL/GenBank/DDBJ whole genome shotgun (WGS) entry which is preliminary data.</text>
</comment>
<dbReference type="Pfam" id="PF00226">
    <property type="entry name" value="DnaJ"/>
    <property type="match status" value="1"/>
</dbReference>
<proteinExistence type="predicted"/>
<keyword evidence="4" id="KW-1185">Reference proteome</keyword>
<organism evidence="3 4">
    <name type="scientific">Meripilus lineatus</name>
    <dbReference type="NCBI Taxonomy" id="2056292"/>
    <lineage>
        <taxon>Eukaryota</taxon>
        <taxon>Fungi</taxon>
        <taxon>Dikarya</taxon>
        <taxon>Basidiomycota</taxon>
        <taxon>Agaricomycotina</taxon>
        <taxon>Agaricomycetes</taxon>
        <taxon>Polyporales</taxon>
        <taxon>Meripilaceae</taxon>
        <taxon>Meripilus</taxon>
    </lineage>
</organism>
<dbReference type="PANTHER" id="PTHR44825:SF1">
    <property type="entry name" value="DNAJ HOMOLOG SUBFAMILY C MEMBER 4"/>
    <property type="match status" value="1"/>
</dbReference>
<accession>A0AAD5UVE8</accession>
<dbReference type="CDD" id="cd06257">
    <property type="entry name" value="DnaJ"/>
    <property type="match status" value="1"/>
</dbReference>
<dbReference type="SMART" id="SM00271">
    <property type="entry name" value="DnaJ"/>
    <property type="match status" value="1"/>
</dbReference>
<dbReference type="InterPro" id="IPR052763">
    <property type="entry name" value="DnaJ_C4"/>
</dbReference>
<reference evidence="3" key="1">
    <citation type="submission" date="2022-07" db="EMBL/GenBank/DDBJ databases">
        <title>Genome Sequence of Physisporinus lineatus.</title>
        <authorList>
            <person name="Buettner E."/>
        </authorList>
    </citation>
    <scope>NUCLEOTIDE SEQUENCE</scope>
    <source>
        <strain evidence="3">VT162</strain>
    </source>
</reference>
<sequence>MFPDISRIAASASSYFYLPIEDDEDLDLDLDKTQKHIAWESSSTLDYEVSDISPTSSSSSVSSTASIPPEPPRRPTRHARSRSVIKEVLTHDDLYKILGISRSSQIDRLSLRRAYLTRSKACHPDKFPGNPEATQAFQKVAVAYDVLSKPASKRLYDAHPTSYYDFAAHPYQKAEETFRGVVLGVFNDFLDGDLETVRTLLRAVNDLNPALRLGDEGIDSVLLTLESIRQRALSKFPL</sequence>
<dbReference type="PROSITE" id="PS50076">
    <property type="entry name" value="DNAJ_2"/>
    <property type="match status" value="1"/>
</dbReference>
<dbReference type="Proteomes" id="UP001212997">
    <property type="component" value="Unassembled WGS sequence"/>
</dbReference>